<feature type="compositionally biased region" description="Polar residues" evidence="1">
    <location>
        <begin position="55"/>
        <end position="64"/>
    </location>
</feature>
<sequence length="123" mass="14169">MIAAISRHATVRDFFECFQSNFDRMWGYHGINNGFCLEEDRQLSKENRMKKHISSSKQRVQKTQLIPKHDPRQAETSKFQPELLHSGVIRESESPFSSPIVLARKVLMRMGYLAGLMVVSGMI</sequence>
<reference evidence="2" key="1">
    <citation type="submission" date="2020-03" db="EMBL/GenBank/DDBJ databases">
        <authorList>
            <person name="Weist P."/>
        </authorList>
    </citation>
    <scope>NUCLEOTIDE SEQUENCE</scope>
</reference>
<proteinExistence type="predicted"/>
<dbReference type="Proteomes" id="UP001153269">
    <property type="component" value="Unassembled WGS sequence"/>
</dbReference>
<name>A0A9N7VSE8_PLEPL</name>
<comment type="caution">
    <text evidence="2">The sequence shown here is derived from an EMBL/GenBank/DDBJ whole genome shotgun (WGS) entry which is preliminary data.</text>
</comment>
<keyword evidence="3" id="KW-1185">Reference proteome</keyword>
<dbReference type="EMBL" id="CADEAL010004170">
    <property type="protein sequence ID" value="CAB1453461.1"/>
    <property type="molecule type" value="Genomic_DNA"/>
</dbReference>
<evidence type="ECO:0000313" key="2">
    <source>
        <dbReference type="EMBL" id="CAB1453461.1"/>
    </source>
</evidence>
<gene>
    <name evidence="2" type="ORF">PLEPLA_LOCUS41215</name>
</gene>
<feature type="region of interest" description="Disordered" evidence="1">
    <location>
        <begin position="51"/>
        <end position="77"/>
    </location>
</feature>
<dbReference type="AlphaFoldDB" id="A0A9N7VSE8"/>
<evidence type="ECO:0000313" key="3">
    <source>
        <dbReference type="Proteomes" id="UP001153269"/>
    </source>
</evidence>
<dbReference type="Gene3D" id="3.10.10.10">
    <property type="entry name" value="HIV Type 1 Reverse Transcriptase, subunit A, domain 1"/>
    <property type="match status" value="1"/>
</dbReference>
<protein>
    <submittedName>
        <fullName evidence="2">Uncharacterized protein</fullName>
    </submittedName>
</protein>
<evidence type="ECO:0000256" key="1">
    <source>
        <dbReference type="SAM" id="MobiDB-lite"/>
    </source>
</evidence>
<organism evidence="2 3">
    <name type="scientific">Pleuronectes platessa</name>
    <name type="common">European plaice</name>
    <dbReference type="NCBI Taxonomy" id="8262"/>
    <lineage>
        <taxon>Eukaryota</taxon>
        <taxon>Metazoa</taxon>
        <taxon>Chordata</taxon>
        <taxon>Craniata</taxon>
        <taxon>Vertebrata</taxon>
        <taxon>Euteleostomi</taxon>
        <taxon>Actinopterygii</taxon>
        <taxon>Neopterygii</taxon>
        <taxon>Teleostei</taxon>
        <taxon>Neoteleostei</taxon>
        <taxon>Acanthomorphata</taxon>
        <taxon>Carangaria</taxon>
        <taxon>Pleuronectiformes</taxon>
        <taxon>Pleuronectoidei</taxon>
        <taxon>Pleuronectidae</taxon>
        <taxon>Pleuronectes</taxon>
    </lineage>
</organism>
<accession>A0A9N7VSE8</accession>